<feature type="region of interest" description="Disordered" evidence="1">
    <location>
        <begin position="311"/>
        <end position="331"/>
    </location>
</feature>
<sequence length="440" mass="48620">MFESNFLMAKFKVNHWVTMRISVAIVTLLPICTTVPQHSQWERKILSSTEIPVAHIDPGSIDLTPLINTLLNASHTGSEHLFSVLSVTSHSSLALHKITLLIYNISSFQDIETNMFPLRYCYCVTNKTNDLTDFTAILLDVMGNSTSYLQELFKSSSILSVNQMRSSDCIYICVMAGKTDRDQTELWDSVPPLFNQTFIEHTHTATTTATTTYATLTVPTSGHMTAVPTAVSMTAGLNTTSTTLTTVPMRAVPVSVLIPTSDTVPTSTQTSPARSTAVPSESPATTTTHPTASMTTTSSTVPTMAYPATETSTIPMKPDAAKTSPSTNRTPHIAGCPWRSELIYRGSQRGDQKETLDEDLSVNSPTISTIKLQPCVFELCKFFSQCLCRGFSQKTTLQRYCIDSHFWYEKHTVEICNRVKRVTFSKSLKQKCLAKMCVKM</sequence>
<feature type="compositionally biased region" description="Polar residues" evidence="1">
    <location>
        <begin position="262"/>
        <end position="278"/>
    </location>
</feature>
<feature type="compositionally biased region" description="Low complexity" evidence="1">
    <location>
        <begin position="279"/>
        <end position="299"/>
    </location>
</feature>
<organism evidence="2 3">
    <name type="scientific">Ictalurus punctatus</name>
    <name type="common">Channel catfish</name>
    <name type="synonym">Silurus punctatus</name>
    <dbReference type="NCBI Taxonomy" id="7998"/>
    <lineage>
        <taxon>Eukaryota</taxon>
        <taxon>Metazoa</taxon>
        <taxon>Chordata</taxon>
        <taxon>Craniata</taxon>
        <taxon>Vertebrata</taxon>
        <taxon>Euteleostomi</taxon>
        <taxon>Actinopterygii</taxon>
        <taxon>Neopterygii</taxon>
        <taxon>Teleostei</taxon>
        <taxon>Ostariophysi</taxon>
        <taxon>Siluriformes</taxon>
        <taxon>Ictaluridae</taxon>
        <taxon>Ictalurus</taxon>
    </lineage>
</organism>
<evidence type="ECO:0000313" key="3">
    <source>
        <dbReference type="RefSeq" id="XP_053529676.1"/>
    </source>
</evidence>
<name>A0A9F7R4B2_ICTPU</name>
<dbReference type="AlphaFoldDB" id="A0A9F7R4B2"/>
<dbReference type="RefSeq" id="XP_053529676.1">
    <property type="nucleotide sequence ID" value="XM_053673701.1"/>
</dbReference>
<reference evidence="2" key="1">
    <citation type="journal article" date="2016" name="Nat. Commun.">
        <title>The channel catfish genome sequence provides insights into the evolution of scale formation in teleosts.</title>
        <authorList>
            <person name="Liu Z."/>
            <person name="Liu S."/>
            <person name="Yao J."/>
            <person name="Bao L."/>
            <person name="Zhang J."/>
            <person name="Li Y."/>
            <person name="Jiang C."/>
            <person name="Sun L."/>
            <person name="Wang R."/>
            <person name="Zhang Y."/>
            <person name="Zhou T."/>
            <person name="Zeng Q."/>
            <person name="Fu Q."/>
            <person name="Gao S."/>
            <person name="Li N."/>
            <person name="Koren S."/>
            <person name="Jiang Y."/>
            <person name="Zimin A."/>
            <person name="Xu P."/>
            <person name="Phillippy A.M."/>
            <person name="Geng X."/>
            <person name="Song L."/>
            <person name="Sun F."/>
            <person name="Li C."/>
            <person name="Wang X."/>
            <person name="Chen A."/>
            <person name="Jin Y."/>
            <person name="Yuan Z."/>
            <person name="Yang Y."/>
            <person name="Tan S."/>
            <person name="Peatman E."/>
            <person name="Lu J."/>
            <person name="Qin Z."/>
            <person name="Dunham R."/>
            <person name="Li Z."/>
            <person name="Sonstegard T."/>
            <person name="Feng J."/>
            <person name="Danzmann R.G."/>
            <person name="Schroeder S."/>
            <person name="Scheffler B."/>
            <person name="Duke M.V."/>
            <person name="Ballard L."/>
            <person name="Kucuktas H."/>
            <person name="Kaltenboeck L."/>
            <person name="Liu H."/>
            <person name="Armbruster J."/>
            <person name="Xie Y."/>
            <person name="Kirby M.L."/>
            <person name="Tian Y."/>
            <person name="Flanagan M.E."/>
            <person name="Mu W."/>
            <person name="Waldbieser G.C."/>
        </authorList>
    </citation>
    <scope>NUCLEOTIDE SEQUENCE [LARGE SCALE GENOMIC DNA]</scope>
    <source>
        <strain evidence="2">SDA103</strain>
    </source>
</reference>
<proteinExistence type="predicted"/>
<reference evidence="3" key="2">
    <citation type="submission" date="2025-08" db="UniProtKB">
        <authorList>
            <consortium name="RefSeq"/>
        </authorList>
    </citation>
    <scope>IDENTIFICATION</scope>
    <source>
        <tissue evidence="3">Blood</tissue>
    </source>
</reference>
<dbReference type="PANTHER" id="PTHR15299">
    <property type="entry name" value="HERV-H LTR-ASSOCIATING PROTEIN 1"/>
    <property type="match status" value="1"/>
</dbReference>
<dbReference type="PANTHER" id="PTHR15299:SF3">
    <property type="entry name" value="HERV-H LTR-ASSOCIATING PROTEIN 1"/>
    <property type="match status" value="1"/>
</dbReference>
<feature type="region of interest" description="Disordered" evidence="1">
    <location>
        <begin position="262"/>
        <end position="299"/>
    </location>
</feature>
<dbReference type="GeneID" id="108280283"/>
<accession>A0A9F7R4B2</accession>
<protein>
    <submittedName>
        <fullName evidence="3">HERV-H LTR-associating protein 1 isoform X2</fullName>
    </submittedName>
</protein>
<evidence type="ECO:0000313" key="2">
    <source>
        <dbReference type="Proteomes" id="UP000221080"/>
    </source>
</evidence>
<dbReference type="InterPro" id="IPR037643">
    <property type="entry name" value="HHLA1"/>
</dbReference>
<evidence type="ECO:0000256" key="1">
    <source>
        <dbReference type="SAM" id="MobiDB-lite"/>
    </source>
</evidence>
<dbReference type="Proteomes" id="UP000221080">
    <property type="component" value="Chromosome 20"/>
</dbReference>
<gene>
    <name evidence="3" type="primary">LOC108280283</name>
</gene>
<keyword evidence="2" id="KW-1185">Reference proteome</keyword>